<gene>
    <name evidence="2" type="ORF">C8046_09440</name>
</gene>
<dbReference type="EMBL" id="PYHR01000002">
    <property type="protein sequence ID" value="PWD50839.1"/>
    <property type="molecule type" value="Genomic_DNA"/>
</dbReference>
<reference evidence="2 3" key="1">
    <citation type="submission" date="2018-03" db="EMBL/GenBank/DDBJ databases">
        <title>Genome assembly of novel Miniimonas species PCH200.</title>
        <authorList>
            <person name="Thakur V."/>
            <person name="Kumar V."/>
            <person name="Singh D."/>
        </authorList>
    </citation>
    <scope>NUCLEOTIDE SEQUENCE [LARGE SCALE GENOMIC DNA]</scope>
    <source>
        <strain evidence="2 3">PCH200</strain>
    </source>
</reference>
<name>A0A2U1ZV40_9MICO</name>
<feature type="transmembrane region" description="Helical" evidence="1">
    <location>
        <begin position="82"/>
        <end position="102"/>
    </location>
</feature>
<dbReference type="Proteomes" id="UP000245166">
    <property type="component" value="Unassembled WGS sequence"/>
</dbReference>
<feature type="transmembrane region" description="Helical" evidence="1">
    <location>
        <begin position="123"/>
        <end position="142"/>
    </location>
</feature>
<organism evidence="2 3">
    <name type="scientific">Serinibacter arcticus</name>
    <dbReference type="NCBI Taxonomy" id="1655435"/>
    <lineage>
        <taxon>Bacteria</taxon>
        <taxon>Bacillati</taxon>
        <taxon>Actinomycetota</taxon>
        <taxon>Actinomycetes</taxon>
        <taxon>Micrococcales</taxon>
        <taxon>Beutenbergiaceae</taxon>
        <taxon>Serinibacter</taxon>
    </lineage>
</organism>
<keyword evidence="1" id="KW-0812">Transmembrane</keyword>
<accession>A0A2U1ZV40</accession>
<evidence type="ECO:0000313" key="3">
    <source>
        <dbReference type="Proteomes" id="UP000245166"/>
    </source>
</evidence>
<sequence length="151" mass="15851">MTTLNAARLRTAALTAVGTTVYYAVPDLIDRRPARAAAKTAIVAGLAAVSFDDFRRTRTEEESEGIEVLREQLGRRTPQERLVLGGLAAATAGVSTAFLVAAEKWLYRRGERRVAEGNRWGHLRGAVVLGALAGALALAPPGTTAGPAEGA</sequence>
<proteinExistence type="predicted"/>
<protein>
    <recommendedName>
        <fullName evidence="4">Peptidase S9</fullName>
    </recommendedName>
</protein>
<keyword evidence="3" id="KW-1185">Reference proteome</keyword>
<dbReference type="AlphaFoldDB" id="A0A2U1ZV40"/>
<dbReference type="RefSeq" id="WP_109229221.1">
    <property type="nucleotide sequence ID" value="NZ_PYHR01000002.1"/>
</dbReference>
<keyword evidence="1" id="KW-1133">Transmembrane helix</keyword>
<evidence type="ECO:0008006" key="4">
    <source>
        <dbReference type="Google" id="ProtNLM"/>
    </source>
</evidence>
<evidence type="ECO:0000256" key="1">
    <source>
        <dbReference type="SAM" id="Phobius"/>
    </source>
</evidence>
<keyword evidence="1" id="KW-0472">Membrane</keyword>
<evidence type="ECO:0000313" key="2">
    <source>
        <dbReference type="EMBL" id="PWD50839.1"/>
    </source>
</evidence>
<comment type="caution">
    <text evidence="2">The sequence shown here is derived from an EMBL/GenBank/DDBJ whole genome shotgun (WGS) entry which is preliminary data.</text>
</comment>